<dbReference type="EMBL" id="NMUH01002315">
    <property type="protein sequence ID" value="MQL99232.1"/>
    <property type="molecule type" value="Genomic_DNA"/>
</dbReference>
<sequence length="61" mass="6511">MMGPLPSVDCRGDRTFAVCSLLGVRTLAQFADVPTNVGCLSLLTLLHFATQLPVRPRVALA</sequence>
<evidence type="ECO:0000313" key="2">
    <source>
        <dbReference type="Proteomes" id="UP000652761"/>
    </source>
</evidence>
<comment type="caution">
    <text evidence="1">The sequence shown here is derived from an EMBL/GenBank/DDBJ whole genome shotgun (WGS) entry which is preliminary data.</text>
</comment>
<organism evidence="1 2">
    <name type="scientific">Colocasia esculenta</name>
    <name type="common">Wild taro</name>
    <name type="synonym">Arum esculentum</name>
    <dbReference type="NCBI Taxonomy" id="4460"/>
    <lineage>
        <taxon>Eukaryota</taxon>
        <taxon>Viridiplantae</taxon>
        <taxon>Streptophyta</taxon>
        <taxon>Embryophyta</taxon>
        <taxon>Tracheophyta</taxon>
        <taxon>Spermatophyta</taxon>
        <taxon>Magnoliopsida</taxon>
        <taxon>Liliopsida</taxon>
        <taxon>Araceae</taxon>
        <taxon>Aroideae</taxon>
        <taxon>Colocasieae</taxon>
        <taxon>Colocasia</taxon>
    </lineage>
</organism>
<accession>A0A843VK42</accession>
<evidence type="ECO:0000313" key="1">
    <source>
        <dbReference type="EMBL" id="MQL99232.1"/>
    </source>
</evidence>
<dbReference type="AlphaFoldDB" id="A0A843VK42"/>
<keyword evidence="2" id="KW-1185">Reference proteome</keyword>
<protein>
    <submittedName>
        <fullName evidence="1">Uncharacterized protein</fullName>
    </submittedName>
</protein>
<dbReference type="Proteomes" id="UP000652761">
    <property type="component" value="Unassembled WGS sequence"/>
</dbReference>
<proteinExistence type="predicted"/>
<gene>
    <name evidence="1" type="ORF">Taro_031949</name>
</gene>
<reference evidence="1" key="1">
    <citation type="submission" date="2017-07" db="EMBL/GenBank/DDBJ databases">
        <title>Taro Niue Genome Assembly and Annotation.</title>
        <authorList>
            <person name="Atibalentja N."/>
            <person name="Keating K."/>
            <person name="Fields C.J."/>
        </authorList>
    </citation>
    <scope>NUCLEOTIDE SEQUENCE</scope>
    <source>
        <strain evidence="1">Niue_2</strain>
        <tissue evidence="1">Leaf</tissue>
    </source>
</reference>
<name>A0A843VK42_COLES</name>